<name>A0ABV1SBP3_9RHOB</name>
<gene>
    <name evidence="4" type="ORF">VSX56_00950</name>
</gene>
<dbReference type="RefSeq" id="WP_350934190.1">
    <property type="nucleotide sequence ID" value="NZ_JAYWLC010000001.1"/>
</dbReference>
<evidence type="ECO:0000313" key="5">
    <source>
        <dbReference type="Proteomes" id="UP001438953"/>
    </source>
</evidence>
<dbReference type="GO" id="GO:0016757">
    <property type="term" value="F:glycosyltransferase activity"/>
    <property type="evidence" value="ECO:0007669"/>
    <property type="project" value="UniProtKB-KW"/>
</dbReference>
<dbReference type="Pfam" id="PF13704">
    <property type="entry name" value="Glyco_tranf_2_4"/>
    <property type="match status" value="1"/>
</dbReference>
<dbReference type="Proteomes" id="UP001438953">
    <property type="component" value="Unassembled WGS sequence"/>
</dbReference>
<sequence length="349" mass="39846">MKILGISCMKNEGAFLLEWIAHHRAIGMSDFLIYSNDCEDGTDLMLDRLAAMGGLHHECNPGPWKRGPQWEALLRADKHPAQARADWTLVFDVDEFVNIHIGTGKFGDLITALPGADAIALTWRFFGNDGVVEFADLPVTEQFRRAAPTQMLWPWRASIFKTLLRNRGQYRKLGVHRPRGLKDGATPRWHDGSGTVLPPLYHKNRLFTPPDRECRRLVQLNHYALGSMENYVVKCDRGRANRDVGGFDLSYWVERNFCSETDVSIERTRLRREEIRQELLGDPVLGPLHAQAVAWRRARIDALLLEEAPRAMFGRLLLTPPTRPLSESDARRMLRLGQLAHRTQPDDEL</sequence>
<comment type="subcellular location">
    <subcellularLocation>
        <location evidence="1">Membrane</location>
        <topology evidence="1">Single-pass membrane protein</topology>
    </subcellularLocation>
</comment>
<keyword evidence="4" id="KW-0808">Transferase</keyword>
<dbReference type="PANTHER" id="PTHR21461:SF69">
    <property type="entry name" value="GLYCOSYLTRANSFERASE FAMILY 92 PROTEIN"/>
    <property type="match status" value="1"/>
</dbReference>
<reference evidence="4 5" key="2">
    <citation type="submission" date="2024-06" db="EMBL/GenBank/DDBJ databases">
        <title>Thioclava kandeliae sp. nov. from a rhizosphere soil sample of Kandelia candel in a mangrove.</title>
        <authorList>
            <person name="Mu T."/>
        </authorList>
    </citation>
    <scope>NUCLEOTIDE SEQUENCE [LARGE SCALE GENOMIC DNA]</scope>
    <source>
        <strain evidence="4 5">CPCC 100088</strain>
    </source>
</reference>
<reference evidence="4 5" key="1">
    <citation type="submission" date="2024-01" db="EMBL/GenBank/DDBJ databases">
        <authorList>
            <person name="Deng Y."/>
            <person name="Su J."/>
        </authorList>
    </citation>
    <scope>NUCLEOTIDE SEQUENCE [LARGE SCALE GENOMIC DNA]</scope>
    <source>
        <strain evidence="4 5">CPCC 100088</strain>
    </source>
</reference>
<protein>
    <submittedName>
        <fullName evidence="4">Glycosyltransferase family 2 protein</fullName>
        <ecNumber evidence="4">2.4.-.-</ecNumber>
    </submittedName>
</protein>
<dbReference type="EC" id="2.4.-.-" evidence="4"/>
<dbReference type="EMBL" id="JAYWLC010000001">
    <property type="protein sequence ID" value="MER5170328.1"/>
    <property type="molecule type" value="Genomic_DNA"/>
</dbReference>
<keyword evidence="3" id="KW-0472">Membrane</keyword>
<evidence type="ECO:0000256" key="1">
    <source>
        <dbReference type="ARBA" id="ARBA00004167"/>
    </source>
</evidence>
<keyword evidence="2" id="KW-0812">Transmembrane</keyword>
<comment type="caution">
    <text evidence="4">The sequence shown here is derived from an EMBL/GenBank/DDBJ whole genome shotgun (WGS) entry which is preliminary data.</text>
</comment>
<evidence type="ECO:0000313" key="4">
    <source>
        <dbReference type="EMBL" id="MER5170328.1"/>
    </source>
</evidence>
<keyword evidence="3" id="KW-1133">Transmembrane helix</keyword>
<keyword evidence="4" id="KW-0328">Glycosyltransferase</keyword>
<dbReference type="PANTHER" id="PTHR21461">
    <property type="entry name" value="GLYCOSYLTRANSFERASE FAMILY 92 PROTEIN"/>
    <property type="match status" value="1"/>
</dbReference>
<keyword evidence="5" id="KW-1185">Reference proteome</keyword>
<evidence type="ECO:0000256" key="3">
    <source>
        <dbReference type="ARBA" id="ARBA00022989"/>
    </source>
</evidence>
<organism evidence="4 5">
    <name type="scientific">Thioclava kandeliae</name>
    <dbReference type="NCBI Taxonomy" id="3070818"/>
    <lineage>
        <taxon>Bacteria</taxon>
        <taxon>Pseudomonadati</taxon>
        <taxon>Pseudomonadota</taxon>
        <taxon>Alphaproteobacteria</taxon>
        <taxon>Rhodobacterales</taxon>
        <taxon>Paracoccaceae</taxon>
        <taxon>Thioclava</taxon>
    </lineage>
</organism>
<accession>A0ABV1SBP3</accession>
<proteinExistence type="predicted"/>
<evidence type="ECO:0000256" key="2">
    <source>
        <dbReference type="ARBA" id="ARBA00022692"/>
    </source>
</evidence>